<dbReference type="Gene3D" id="1.10.10.10">
    <property type="entry name" value="Winged helix-like DNA-binding domain superfamily/Winged helix DNA-binding domain"/>
    <property type="match status" value="1"/>
</dbReference>
<dbReference type="InterPro" id="IPR027417">
    <property type="entry name" value="P-loop_NTPase"/>
</dbReference>
<dbReference type="GO" id="GO:0002758">
    <property type="term" value="P:innate immune response-activating signaling pathway"/>
    <property type="evidence" value="ECO:0007669"/>
    <property type="project" value="UniProtKB-ARBA"/>
</dbReference>
<keyword evidence="4" id="KW-0547">Nucleotide-binding</keyword>
<evidence type="ECO:0000256" key="2">
    <source>
        <dbReference type="ARBA" id="ARBA00022614"/>
    </source>
</evidence>
<dbReference type="InterPro" id="IPR002182">
    <property type="entry name" value="NB-ARC"/>
</dbReference>
<dbReference type="InterPro" id="IPR041118">
    <property type="entry name" value="Rx_N"/>
</dbReference>
<evidence type="ECO:0000256" key="5">
    <source>
        <dbReference type="ARBA" id="ARBA00022821"/>
    </source>
</evidence>
<evidence type="ECO:0000259" key="7">
    <source>
        <dbReference type="Pfam" id="PF18052"/>
    </source>
</evidence>
<dbReference type="InterPro" id="IPR038005">
    <property type="entry name" value="RX-like_CC"/>
</dbReference>
<dbReference type="Proteomes" id="UP000734854">
    <property type="component" value="Unassembled WGS sequence"/>
</dbReference>
<feature type="domain" description="Disease resistance N-terminal" evidence="7">
    <location>
        <begin position="5"/>
        <end position="106"/>
    </location>
</feature>
<evidence type="ECO:0000259" key="8">
    <source>
        <dbReference type="Pfam" id="PF23559"/>
    </source>
</evidence>
<evidence type="ECO:0000313" key="10">
    <source>
        <dbReference type="Proteomes" id="UP000734854"/>
    </source>
</evidence>
<keyword evidence="3" id="KW-0677">Repeat</keyword>
<dbReference type="Pfam" id="PF00931">
    <property type="entry name" value="NB-ARC"/>
    <property type="match status" value="1"/>
</dbReference>
<feature type="domain" description="Disease resistance protein winged helix" evidence="8">
    <location>
        <begin position="452"/>
        <end position="521"/>
    </location>
</feature>
<evidence type="ECO:0000256" key="1">
    <source>
        <dbReference type="ARBA" id="ARBA00008894"/>
    </source>
</evidence>
<dbReference type="PANTHER" id="PTHR23155">
    <property type="entry name" value="DISEASE RESISTANCE PROTEIN RP"/>
    <property type="match status" value="1"/>
</dbReference>
<keyword evidence="10" id="KW-1185">Reference proteome</keyword>
<dbReference type="GO" id="GO:0009626">
    <property type="term" value="P:plant-type hypersensitive response"/>
    <property type="evidence" value="ECO:0007669"/>
    <property type="project" value="UniProtKB-ARBA"/>
</dbReference>
<dbReference type="GO" id="GO:0042742">
    <property type="term" value="P:defense response to bacterium"/>
    <property type="evidence" value="ECO:0007669"/>
    <property type="project" value="UniProtKB-ARBA"/>
</dbReference>
<dbReference type="PRINTS" id="PR00364">
    <property type="entry name" value="DISEASERSIST"/>
</dbReference>
<dbReference type="Pfam" id="PF23559">
    <property type="entry name" value="WHD_DRP"/>
    <property type="match status" value="1"/>
</dbReference>
<keyword evidence="5" id="KW-0611">Plant defense</keyword>
<comment type="similarity">
    <text evidence="1">Belongs to the disease resistance NB-LRR family.</text>
</comment>
<dbReference type="Gene3D" id="1.10.8.430">
    <property type="entry name" value="Helical domain of apoptotic protease-activating factors"/>
    <property type="match status" value="1"/>
</dbReference>
<dbReference type="FunFam" id="1.10.10.10:FF:000322">
    <property type="entry name" value="Probable disease resistance protein At1g63360"/>
    <property type="match status" value="1"/>
</dbReference>
<dbReference type="InterPro" id="IPR058922">
    <property type="entry name" value="WHD_DRP"/>
</dbReference>
<comment type="caution">
    <text evidence="9">The sequence shown here is derived from an EMBL/GenBank/DDBJ whole genome shotgun (WGS) entry which is preliminary data.</text>
</comment>
<dbReference type="Pfam" id="PF18052">
    <property type="entry name" value="Rx_N"/>
    <property type="match status" value="1"/>
</dbReference>
<sequence length="522" mass="60643">MEAAFISLLINKLAQVAFNQAQSRCSQILLQHTTPPLDQIHARVRRITDEFIVMKAFLEGSNWFTIAATNKPLEAWIEQVRKVAFEIEDIIDEYLYLVGRQRERTWKNCLMAPSDLCFNLAKAWRGIDSRLEKMEKDLSELSSRRDRFGITISGNEDGVKNSERDTHHYRAYSPMLNDEDDLVGIEVNKSKLLSWLTNADTCRKMTAIAVWGMGGHGKTTLVANVYRNNTVKSHFDCQVWVTVSQTYSVLEELLRIMIKEIFKGKEDLVPNGITTMQRLELFDIIKESLQLKRYIIVLDDVWHVDLCNHISRAFIDSNNGSRLIITTRMHEVARIASDEHIMKLQQLNEKDAWTLFCKKAFRRENNKDCPKELEDYIGRILNKCQGSPLAIVAIGSLLSFKEKSQTEWKKVYDNLQWEFENNPALDKVKSILNLSFNDLPYYLKNCFVYCSIFPEDYLINRKKLIRLWVAEGFVEAKSKNRSMEEEAEGYLAELVDRSMLQVVNRNAFGRLQTFKLHDVVRE</sequence>
<evidence type="ECO:0000256" key="4">
    <source>
        <dbReference type="ARBA" id="ARBA00022741"/>
    </source>
</evidence>
<organism evidence="9 10">
    <name type="scientific">Zingiber officinale</name>
    <name type="common">Ginger</name>
    <name type="synonym">Amomum zingiber</name>
    <dbReference type="NCBI Taxonomy" id="94328"/>
    <lineage>
        <taxon>Eukaryota</taxon>
        <taxon>Viridiplantae</taxon>
        <taxon>Streptophyta</taxon>
        <taxon>Embryophyta</taxon>
        <taxon>Tracheophyta</taxon>
        <taxon>Spermatophyta</taxon>
        <taxon>Magnoliopsida</taxon>
        <taxon>Liliopsida</taxon>
        <taxon>Zingiberales</taxon>
        <taxon>Zingiberaceae</taxon>
        <taxon>Zingiber</taxon>
    </lineage>
</organism>
<protein>
    <submittedName>
        <fullName evidence="9">Uncharacterized protein</fullName>
    </submittedName>
</protein>
<accession>A0A8J5BDD6</accession>
<dbReference type="InterPro" id="IPR044974">
    <property type="entry name" value="Disease_R_plants"/>
</dbReference>
<dbReference type="Gene3D" id="3.40.50.300">
    <property type="entry name" value="P-loop containing nucleotide triphosphate hydrolases"/>
    <property type="match status" value="1"/>
</dbReference>
<dbReference type="CDD" id="cd14798">
    <property type="entry name" value="RX-CC_like"/>
    <property type="match status" value="1"/>
</dbReference>
<proteinExistence type="inferred from homology"/>
<dbReference type="InterPro" id="IPR036388">
    <property type="entry name" value="WH-like_DNA-bd_sf"/>
</dbReference>
<dbReference type="Gene3D" id="1.20.5.4130">
    <property type="match status" value="1"/>
</dbReference>
<dbReference type="SUPFAM" id="SSF52540">
    <property type="entry name" value="P-loop containing nucleoside triphosphate hydrolases"/>
    <property type="match status" value="1"/>
</dbReference>
<evidence type="ECO:0000313" key="9">
    <source>
        <dbReference type="EMBL" id="KAG6469646.1"/>
    </source>
</evidence>
<dbReference type="EMBL" id="JACMSC010000021">
    <property type="protein sequence ID" value="KAG6469646.1"/>
    <property type="molecule type" value="Genomic_DNA"/>
</dbReference>
<name>A0A8J5BDD6_ZINOF</name>
<gene>
    <name evidence="9" type="ORF">ZIOFF_070576</name>
</gene>
<keyword evidence="2" id="KW-0433">Leucine-rich repeat</keyword>
<dbReference type="AlphaFoldDB" id="A0A8J5BDD6"/>
<evidence type="ECO:0000256" key="3">
    <source>
        <dbReference type="ARBA" id="ARBA00022737"/>
    </source>
</evidence>
<reference evidence="9 10" key="1">
    <citation type="submission" date="2020-08" db="EMBL/GenBank/DDBJ databases">
        <title>Plant Genome Project.</title>
        <authorList>
            <person name="Zhang R.-G."/>
        </authorList>
    </citation>
    <scope>NUCLEOTIDE SEQUENCE [LARGE SCALE GENOMIC DNA]</scope>
    <source>
        <tissue evidence="9">Rhizome</tissue>
    </source>
</reference>
<dbReference type="InterPro" id="IPR042197">
    <property type="entry name" value="Apaf_helical"/>
</dbReference>
<dbReference type="FunFam" id="3.40.50.300:FF:001091">
    <property type="entry name" value="Probable disease resistance protein At1g61300"/>
    <property type="match status" value="1"/>
</dbReference>
<feature type="domain" description="NB-ARC" evidence="6">
    <location>
        <begin position="188"/>
        <end position="364"/>
    </location>
</feature>
<dbReference type="PANTHER" id="PTHR23155:SF1232">
    <property type="entry name" value="OS09G0270700 PROTEIN"/>
    <property type="match status" value="1"/>
</dbReference>
<dbReference type="GO" id="GO:0043531">
    <property type="term" value="F:ADP binding"/>
    <property type="evidence" value="ECO:0007669"/>
    <property type="project" value="InterPro"/>
</dbReference>
<evidence type="ECO:0000259" key="6">
    <source>
        <dbReference type="Pfam" id="PF00931"/>
    </source>
</evidence>